<organism evidence="1 2">
    <name type="scientific">Sulfitobacter aestuarii</name>
    <dbReference type="NCBI Taxonomy" id="2161676"/>
    <lineage>
        <taxon>Bacteria</taxon>
        <taxon>Pseudomonadati</taxon>
        <taxon>Pseudomonadota</taxon>
        <taxon>Alphaproteobacteria</taxon>
        <taxon>Rhodobacterales</taxon>
        <taxon>Roseobacteraceae</taxon>
        <taxon>Sulfitobacter</taxon>
    </lineage>
</organism>
<accession>A0ABW5U3J3</accession>
<sequence>MLGAGVGLLPQYRRKIPVPLPPGFGWDQARFPLSVTRLGTGFRSGLEPRALVDPLIWQGLALHVDGDLGDDGNSGLGAVEGDFSAAKRSIHAAFVAGNASGAPYRVIVKPGFYEESAFTRNGNQEPDQPVAIIGWGGKLRYRTGPFAVQWGDAGGSYSAPVSSVKRVFRCDLRDDQGLYRELLQVADAASCTATQESWCDLGGSVRVNIGAAPGESDIALIRSFHGARFLSHARDLYLENIEVEAGISGALHLDAVAARNVVAVNCAFGYAAPSNPASPLDAVRVRRTDGLLAFFDCAASMGAKDGWSFHEDGVGGMHVLLERFTGYRNGIDPATSCNGFTCHDGVRAVVLGGDFGWSRKGTEVHCVQAAQVWLAGSRATARDVDGTSVAFKCSNDARMWLQDCVADAAGAASNLAIEANGGQVHTRAQAVLGGDLLASGAGAISGF</sequence>
<comment type="caution">
    <text evidence="1">The sequence shown here is derived from an EMBL/GenBank/DDBJ whole genome shotgun (WGS) entry which is preliminary data.</text>
</comment>
<keyword evidence="2" id="KW-1185">Reference proteome</keyword>
<evidence type="ECO:0000313" key="1">
    <source>
        <dbReference type="EMBL" id="MFD2739611.1"/>
    </source>
</evidence>
<proteinExistence type="predicted"/>
<name>A0ABW5U3J3_9RHOB</name>
<evidence type="ECO:0000313" key="2">
    <source>
        <dbReference type="Proteomes" id="UP001597474"/>
    </source>
</evidence>
<protein>
    <submittedName>
        <fullName evidence="1">Uncharacterized protein</fullName>
    </submittedName>
</protein>
<dbReference type="Proteomes" id="UP001597474">
    <property type="component" value="Unassembled WGS sequence"/>
</dbReference>
<gene>
    <name evidence="1" type="ORF">ACFSUD_08530</name>
</gene>
<dbReference type="EMBL" id="JBHUMP010000005">
    <property type="protein sequence ID" value="MFD2739611.1"/>
    <property type="molecule type" value="Genomic_DNA"/>
</dbReference>
<dbReference type="RefSeq" id="WP_386373397.1">
    <property type="nucleotide sequence ID" value="NZ_JBHUMP010000005.1"/>
</dbReference>
<reference evidence="2" key="1">
    <citation type="journal article" date="2019" name="Int. J. Syst. Evol. Microbiol.">
        <title>The Global Catalogue of Microorganisms (GCM) 10K type strain sequencing project: providing services to taxonomists for standard genome sequencing and annotation.</title>
        <authorList>
            <consortium name="The Broad Institute Genomics Platform"/>
            <consortium name="The Broad Institute Genome Sequencing Center for Infectious Disease"/>
            <person name="Wu L."/>
            <person name="Ma J."/>
        </authorList>
    </citation>
    <scope>NUCLEOTIDE SEQUENCE [LARGE SCALE GENOMIC DNA]</scope>
    <source>
        <strain evidence="2">TISTR 2562</strain>
    </source>
</reference>